<evidence type="ECO:0000313" key="2">
    <source>
        <dbReference type="Proteomes" id="UP000789920"/>
    </source>
</evidence>
<evidence type="ECO:0000313" key="1">
    <source>
        <dbReference type="EMBL" id="CAG8570552.1"/>
    </source>
</evidence>
<proteinExistence type="predicted"/>
<keyword evidence="2" id="KW-1185">Reference proteome</keyword>
<protein>
    <submittedName>
        <fullName evidence="1">11756_t:CDS:1</fullName>
    </submittedName>
</protein>
<reference evidence="1" key="1">
    <citation type="submission" date="2021-06" db="EMBL/GenBank/DDBJ databases">
        <authorList>
            <person name="Kallberg Y."/>
            <person name="Tangrot J."/>
            <person name="Rosling A."/>
        </authorList>
    </citation>
    <scope>NUCLEOTIDE SEQUENCE</scope>
    <source>
        <strain evidence="1">MA461A</strain>
    </source>
</reference>
<sequence length="113" mass="13640">SIQQKQIEKINEAQDEDYFTKEEKLEVVQTSIPLTKKRKGPTVRRVVEIVLQNMEKQMLIEEKVKVTRYDNIQAFLIEELDWEDTDTSDRNRFFKPRALLFFIGQNYQSYKFM</sequence>
<dbReference type="EMBL" id="CAJVQC010006742">
    <property type="protein sequence ID" value="CAG8570552.1"/>
    <property type="molecule type" value="Genomic_DNA"/>
</dbReference>
<dbReference type="Proteomes" id="UP000789920">
    <property type="component" value="Unassembled WGS sequence"/>
</dbReference>
<name>A0ACA9M7H3_9GLOM</name>
<feature type="non-terminal residue" evidence="1">
    <location>
        <position position="1"/>
    </location>
</feature>
<comment type="caution">
    <text evidence="1">The sequence shown here is derived from an EMBL/GenBank/DDBJ whole genome shotgun (WGS) entry which is preliminary data.</text>
</comment>
<organism evidence="1 2">
    <name type="scientific">Racocetra persica</name>
    <dbReference type="NCBI Taxonomy" id="160502"/>
    <lineage>
        <taxon>Eukaryota</taxon>
        <taxon>Fungi</taxon>
        <taxon>Fungi incertae sedis</taxon>
        <taxon>Mucoromycota</taxon>
        <taxon>Glomeromycotina</taxon>
        <taxon>Glomeromycetes</taxon>
        <taxon>Diversisporales</taxon>
        <taxon>Gigasporaceae</taxon>
        <taxon>Racocetra</taxon>
    </lineage>
</organism>
<accession>A0ACA9M7H3</accession>
<gene>
    <name evidence="1" type="ORF">RPERSI_LOCUS4736</name>
</gene>